<organism evidence="3">
    <name type="scientific">hydrothermal vent metagenome</name>
    <dbReference type="NCBI Taxonomy" id="652676"/>
    <lineage>
        <taxon>unclassified sequences</taxon>
        <taxon>metagenomes</taxon>
        <taxon>ecological metagenomes</taxon>
    </lineage>
</organism>
<evidence type="ECO:0000256" key="1">
    <source>
        <dbReference type="SAM" id="MobiDB-lite"/>
    </source>
</evidence>
<feature type="region of interest" description="Disordered" evidence="1">
    <location>
        <begin position="197"/>
        <end position="335"/>
    </location>
</feature>
<feature type="compositionally biased region" description="Low complexity" evidence="1">
    <location>
        <begin position="282"/>
        <end position="320"/>
    </location>
</feature>
<protein>
    <recommendedName>
        <fullName evidence="4">TPM domain-containing protein</fullName>
    </recommendedName>
</protein>
<feature type="compositionally biased region" description="Basic residues" evidence="1">
    <location>
        <begin position="325"/>
        <end position="335"/>
    </location>
</feature>
<name>A0A3B0SQB4_9ZZZZ</name>
<feature type="compositionally biased region" description="Low complexity" evidence="1">
    <location>
        <begin position="256"/>
        <end position="271"/>
    </location>
</feature>
<keyword evidence="2" id="KW-0472">Membrane</keyword>
<feature type="transmembrane region" description="Helical" evidence="2">
    <location>
        <begin position="84"/>
        <end position="102"/>
    </location>
</feature>
<keyword evidence="2" id="KW-1133">Transmembrane helix</keyword>
<evidence type="ECO:0000256" key="2">
    <source>
        <dbReference type="SAM" id="Phobius"/>
    </source>
</evidence>
<accession>A0A3B0SQB4</accession>
<dbReference type="EMBL" id="UOEK01000347">
    <property type="protein sequence ID" value="VAW06343.1"/>
    <property type="molecule type" value="Genomic_DNA"/>
</dbReference>
<evidence type="ECO:0008006" key="4">
    <source>
        <dbReference type="Google" id="ProtNLM"/>
    </source>
</evidence>
<sequence>AMPSGIVLVIAPESVGYSGETAVFSETEITAAVDQALTAGGTDLDLATTFLDALPGVDLGEDLSPATTRVPTVTTPPAEGGGSGLLWVIVIVLVGGGVFLFMRSRKSGSASGANSSLGKAKAEVQKMLSAVANDLLEMETEVRSANDDRVDQFYEDASAAYSKSSEAFDAASTPQQLLDLSNGLELAIWQLDSAEAILDGNEPPPRPEPKRLEIPQPLPTPSSPTPRPSSPSQLPPRPDYNRRSTRRSAPMGGGLLDLLMGALGSGMVAAGDSRRSPRPRRSSASARGARRSQSSRSRRGASPSPSRRSSTPKPRSSRSSGGSGKRIRGGGRRRK</sequence>
<proteinExistence type="predicted"/>
<feature type="compositionally biased region" description="Pro residues" evidence="1">
    <location>
        <begin position="216"/>
        <end position="238"/>
    </location>
</feature>
<evidence type="ECO:0000313" key="3">
    <source>
        <dbReference type="EMBL" id="VAW06343.1"/>
    </source>
</evidence>
<dbReference type="AlphaFoldDB" id="A0A3B0SQB4"/>
<reference evidence="3" key="1">
    <citation type="submission" date="2018-06" db="EMBL/GenBank/DDBJ databases">
        <authorList>
            <person name="Zhirakovskaya E."/>
        </authorList>
    </citation>
    <scope>NUCLEOTIDE SEQUENCE</scope>
</reference>
<gene>
    <name evidence="3" type="ORF">MNBD_ACTINO02-982</name>
</gene>
<feature type="non-terminal residue" evidence="3">
    <location>
        <position position="1"/>
    </location>
</feature>
<keyword evidence="2" id="KW-0812">Transmembrane</keyword>